<organism evidence="7">
    <name type="scientific">Culex tarsalis</name>
    <name type="common">Encephalitis mosquito</name>
    <dbReference type="NCBI Taxonomy" id="7177"/>
    <lineage>
        <taxon>Eukaryota</taxon>
        <taxon>Metazoa</taxon>
        <taxon>Ecdysozoa</taxon>
        <taxon>Arthropoda</taxon>
        <taxon>Hexapoda</taxon>
        <taxon>Insecta</taxon>
        <taxon>Pterygota</taxon>
        <taxon>Neoptera</taxon>
        <taxon>Endopterygota</taxon>
        <taxon>Diptera</taxon>
        <taxon>Nematocera</taxon>
        <taxon>Culicoidea</taxon>
        <taxon>Culicidae</taxon>
        <taxon>Culicinae</taxon>
        <taxon>Culicini</taxon>
        <taxon>Culex</taxon>
        <taxon>Culex</taxon>
    </lineage>
</organism>
<dbReference type="SUPFAM" id="SSF81606">
    <property type="entry name" value="PP2C-like"/>
    <property type="match status" value="1"/>
</dbReference>
<dbReference type="Pfam" id="PF00481">
    <property type="entry name" value="PP2C"/>
    <property type="match status" value="1"/>
</dbReference>
<evidence type="ECO:0000256" key="1">
    <source>
        <dbReference type="ARBA" id="ARBA00022723"/>
    </source>
</evidence>
<evidence type="ECO:0000313" key="7">
    <source>
        <dbReference type="EMBL" id="JAV22168.1"/>
    </source>
</evidence>
<dbReference type="InterPro" id="IPR036457">
    <property type="entry name" value="PPM-type-like_dom_sf"/>
</dbReference>
<keyword evidence="5" id="KW-0732">Signal</keyword>
<dbReference type="SMART" id="SM00332">
    <property type="entry name" value="PP2Cc"/>
    <property type="match status" value="1"/>
</dbReference>
<feature type="domain" description="PPM-type phosphatase" evidence="6">
    <location>
        <begin position="71"/>
        <end position="462"/>
    </location>
</feature>
<evidence type="ECO:0000256" key="4">
    <source>
        <dbReference type="RuleBase" id="RU003465"/>
    </source>
</evidence>
<keyword evidence="2 4" id="KW-0378">Hydrolase</keyword>
<evidence type="ECO:0000256" key="2">
    <source>
        <dbReference type="ARBA" id="ARBA00022801"/>
    </source>
</evidence>
<dbReference type="CDD" id="cd00143">
    <property type="entry name" value="PP2Cc"/>
    <property type="match status" value="1"/>
</dbReference>
<dbReference type="PANTHER" id="PTHR13832:SF792">
    <property type="entry name" value="GM14286P"/>
    <property type="match status" value="1"/>
</dbReference>
<keyword evidence="1" id="KW-0479">Metal-binding</keyword>
<accession>A0A1Q3F3U6</accession>
<protein>
    <submittedName>
        <fullName evidence="7">Protein phosphatase 2c/pyruvate dehydrogenase lipoamide phosphatase</fullName>
    </submittedName>
</protein>
<dbReference type="InterPro" id="IPR015655">
    <property type="entry name" value="PP2C"/>
</dbReference>
<sequence length="472" mass="52607">MPALAQKLLVLRSHLLPLVAGPQRSSSFHQAAVHYRPSGPPKLSPYDVNCILRTNEHTQDFTSGSVKSYDTNQLASNSPIEDSRTEGSCVHTSGLLLGIFDGHAGPACSQVISKRLMRYLAASLVPPDDLKTHLQQGAPSQSFINCHNDKLEFVSEIKDIYERSFEIFAQELTNTTLAGFQMHQVLENAFLRLDQDLSREALESPSIRTMSVAMSGAVAVVAHIDGPHLHIASTGDCSAVLGTVTDTGQWIAKKLTNEHNSDNVGEVRRLLNEHPATERDTVIRGERLLGQLAPLRALGDFRYKWTREQLEKLVVPQFGEHVIAPYYLTPPYLTACPEITHHILTPRDKFLILASDGLWDTMSPMQTVHLVGEHMYGKAFLQPLKLPKHDITFDEISQMLSTRKAGLQKKPLDRNAATHLIRNALGGTEYGVEHSKLSHMLSLPQDIVRLFRDDITITVVYFDSEYLRNCPT</sequence>
<name>A0A1Q3F3U6_CULTA</name>
<evidence type="ECO:0000259" key="6">
    <source>
        <dbReference type="PROSITE" id="PS51746"/>
    </source>
</evidence>
<dbReference type="GO" id="GO:0005739">
    <property type="term" value="C:mitochondrion"/>
    <property type="evidence" value="ECO:0007669"/>
    <property type="project" value="TreeGrafter"/>
</dbReference>
<dbReference type="PANTHER" id="PTHR13832">
    <property type="entry name" value="PROTEIN PHOSPHATASE 2C"/>
    <property type="match status" value="1"/>
</dbReference>
<dbReference type="AlphaFoldDB" id="A0A1Q3F3U6"/>
<reference evidence="7" key="1">
    <citation type="submission" date="2017-01" db="EMBL/GenBank/DDBJ databases">
        <title>A deep insight into the sialotranscriptome of adult male and female Cluex tarsalis mosquitoes.</title>
        <authorList>
            <person name="Ribeiro J.M."/>
            <person name="Moreira F."/>
            <person name="Bernard K.A."/>
            <person name="Calvo E."/>
        </authorList>
    </citation>
    <scope>NUCLEOTIDE SEQUENCE</scope>
    <source>
        <strain evidence="7">Kern County</strain>
        <tissue evidence="7">Salivary glands</tissue>
    </source>
</reference>
<keyword evidence="7" id="KW-0670">Pyruvate</keyword>
<dbReference type="InterPro" id="IPR000222">
    <property type="entry name" value="PP2C_BS"/>
</dbReference>
<proteinExistence type="inferred from homology"/>
<dbReference type="InterPro" id="IPR001932">
    <property type="entry name" value="PPM-type_phosphatase-like_dom"/>
</dbReference>
<dbReference type="PROSITE" id="PS01032">
    <property type="entry name" value="PPM_1"/>
    <property type="match status" value="1"/>
</dbReference>
<dbReference type="Gene3D" id="3.60.40.10">
    <property type="entry name" value="PPM-type phosphatase domain"/>
    <property type="match status" value="1"/>
</dbReference>
<comment type="similarity">
    <text evidence="4">Belongs to the PP2C family.</text>
</comment>
<dbReference type="GO" id="GO:0004741">
    <property type="term" value="F:[pyruvate dehydrogenase (acetyl-transferring)]-phosphatase activity"/>
    <property type="evidence" value="ECO:0007669"/>
    <property type="project" value="TreeGrafter"/>
</dbReference>
<keyword evidence="3 4" id="KW-0904">Protein phosphatase</keyword>
<feature type="signal peptide" evidence="5">
    <location>
        <begin position="1"/>
        <end position="20"/>
    </location>
</feature>
<evidence type="ECO:0000256" key="5">
    <source>
        <dbReference type="SAM" id="SignalP"/>
    </source>
</evidence>
<dbReference type="GO" id="GO:0046872">
    <property type="term" value="F:metal ion binding"/>
    <property type="evidence" value="ECO:0007669"/>
    <property type="project" value="UniProtKB-KW"/>
</dbReference>
<dbReference type="PROSITE" id="PS51746">
    <property type="entry name" value="PPM_2"/>
    <property type="match status" value="1"/>
</dbReference>
<evidence type="ECO:0000256" key="3">
    <source>
        <dbReference type="ARBA" id="ARBA00022912"/>
    </source>
</evidence>
<feature type="chain" id="PRO_5012749659" evidence="5">
    <location>
        <begin position="21"/>
        <end position="472"/>
    </location>
</feature>
<dbReference type="EMBL" id="GFDL01012877">
    <property type="protein sequence ID" value="JAV22168.1"/>
    <property type="molecule type" value="Transcribed_RNA"/>
</dbReference>